<dbReference type="InterPro" id="IPR012944">
    <property type="entry name" value="SusD_RagB_dom"/>
</dbReference>
<evidence type="ECO:0000313" key="8">
    <source>
        <dbReference type="EMBL" id="MDY2588426.1"/>
    </source>
</evidence>
<evidence type="ECO:0000256" key="4">
    <source>
        <dbReference type="ARBA" id="ARBA00023136"/>
    </source>
</evidence>
<dbReference type="Pfam" id="PF14322">
    <property type="entry name" value="SusD-like_3"/>
    <property type="match status" value="1"/>
</dbReference>
<gene>
    <name evidence="8" type="ORF">SNF14_13840</name>
</gene>
<evidence type="ECO:0000259" key="6">
    <source>
        <dbReference type="Pfam" id="PF07980"/>
    </source>
</evidence>
<dbReference type="SUPFAM" id="SSF48452">
    <property type="entry name" value="TPR-like"/>
    <property type="match status" value="1"/>
</dbReference>
<organism evidence="8 9">
    <name type="scientific">Winogradskyella aquimaris</name>
    <dbReference type="NCBI Taxonomy" id="864074"/>
    <lineage>
        <taxon>Bacteria</taxon>
        <taxon>Pseudomonadati</taxon>
        <taxon>Bacteroidota</taxon>
        <taxon>Flavobacteriia</taxon>
        <taxon>Flavobacteriales</taxon>
        <taxon>Flavobacteriaceae</taxon>
        <taxon>Winogradskyella</taxon>
    </lineage>
</organism>
<dbReference type="Gene3D" id="1.25.40.390">
    <property type="match status" value="1"/>
</dbReference>
<accession>A0ABU5EPP6</accession>
<evidence type="ECO:0000259" key="7">
    <source>
        <dbReference type="Pfam" id="PF14322"/>
    </source>
</evidence>
<proteinExistence type="inferred from homology"/>
<comment type="similarity">
    <text evidence="2">Belongs to the SusD family.</text>
</comment>
<evidence type="ECO:0000313" key="9">
    <source>
        <dbReference type="Proteomes" id="UP001285855"/>
    </source>
</evidence>
<dbReference type="Pfam" id="PF07980">
    <property type="entry name" value="SusD_RagB"/>
    <property type="match status" value="1"/>
</dbReference>
<dbReference type="InterPro" id="IPR033985">
    <property type="entry name" value="SusD-like_N"/>
</dbReference>
<keyword evidence="4" id="KW-0472">Membrane</keyword>
<dbReference type="EMBL" id="JAXDAE010000017">
    <property type="protein sequence ID" value="MDY2588426.1"/>
    <property type="molecule type" value="Genomic_DNA"/>
</dbReference>
<name>A0ABU5EPP6_9FLAO</name>
<dbReference type="InterPro" id="IPR011990">
    <property type="entry name" value="TPR-like_helical_dom_sf"/>
</dbReference>
<protein>
    <submittedName>
        <fullName evidence="8">RagB/SusD family nutrient uptake outer membrane protein</fullName>
    </submittedName>
</protein>
<keyword evidence="3" id="KW-0732">Signal</keyword>
<evidence type="ECO:0000256" key="2">
    <source>
        <dbReference type="ARBA" id="ARBA00006275"/>
    </source>
</evidence>
<feature type="domain" description="RagB/SusD" evidence="6">
    <location>
        <begin position="351"/>
        <end position="496"/>
    </location>
</feature>
<keyword evidence="5" id="KW-0998">Cell outer membrane</keyword>
<evidence type="ECO:0000256" key="3">
    <source>
        <dbReference type="ARBA" id="ARBA00022729"/>
    </source>
</evidence>
<dbReference type="RefSeq" id="WP_320556774.1">
    <property type="nucleotide sequence ID" value="NZ_JAXDAE010000017.1"/>
</dbReference>
<feature type="domain" description="SusD-like N-terminal" evidence="7">
    <location>
        <begin position="94"/>
        <end position="217"/>
    </location>
</feature>
<dbReference type="Proteomes" id="UP001285855">
    <property type="component" value="Unassembled WGS sequence"/>
</dbReference>
<comment type="subcellular location">
    <subcellularLocation>
        <location evidence="1">Cell outer membrane</location>
    </subcellularLocation>
</comment>
<evidence type="ECO:0000256" key="1">
    <source>
        <dbReference type="ARBA" id="ARBA00004442"/>
    </source>
</evidence>
<reference evidence="8 9" key="1">
    <citation type="submission" date="2023-11" db="EMBL/GenBank/DDBJ databases">
        <title>Winogradskyella pelagius sp. nov., isolated from coastal sediment.</title>
        <authorList>
            <person name="Li F."/>
        </authorList>
    </citation>
    <scope>NUCLEOTIDE SEQUENCE [LARGE SCALE GENOMIC DNA]</scope>
    <source>
        <strain evidence="8 9">KCTC 23502</strain>
    </source>
</reference>
<evidence type="ECO:0000256" key="5">
    <source>
        <dbReference type="ARBA" id="ARBA00023237"/>
    </source>
</evidence>
<sequence>MKKNVIYLSIVAVLALCFSCEEDFLDPERNTNVLTDVSITEAAGLNPDIIEGNLTGISGFMIEPFGVTGGRHYDIGQKGVDIWTDIVCGDASLSASAFGWYNASSNLLTTVDFTREENEIIWNYYFRIISVANSVIQTAGGNNPGDLDANTLRVNAQAKAYRAYAYFYLAQLFQEAYDPNEPILPFYNIDDINTAKVEASQIYDLIVSDLTFAIDNLDGYTRTAISEIDQTVARGLLAYTYAAMGDYANAKTQADAVIASGYPLATAGQLAFPGAGSGFDSVNAANWIWGFDITADLGHQLINWWGQMDFFTYSYAWAGDTKSMDDLLYSQIPANDIRATQFGTGAQALQPINKFFDQGRTPGGQFAITTDYIFMRVEEFYLLSAEAAAKTGNEAAAKARLQDLLAIRLGGAAAATSYLAPLSGSALVDEVYFQTRVEMWGEGKSYLAMKRNQATVTRGTNHVFRAGESFTYDSDEMSFQIPETEIINNPNISSQNN</sequence>
<keyword evidence="9" id="KW-1185">Reference proteome</keyword>
<comment type="caution">
    <text evidence="8">The sequence shown here is derived from an EMBL/GenBank/DDBJ whole genome shotgun (WGS) entry which is preliminary data.</text>
</comment>